<dbReference type="InterPro" id="IPR011004">
    <property type="entry name" value="Trimer_LpxA-like_sf"/>
</dbReference>
<name>N2BSN6_9ACTN</name>
<proteinExistence type="inferred from homology"/>
<dbReference type="PATRIC" id="fig|997872.3.peg.446"/>
<dbReference type="Pfam" id="PF00132">
    <property type="entry name" value="Hexapep"/>
    <property type="match status" value="1"/>
</dbReference>
<dbReference type="Proteomes" id="UP000012651">
    <property type="component" value="Unassembled WGS sequence"/>
</dbReference>
<keyword evidence="2" id="KW-0808">Transferase</keyword>
<gene>
    <name evidence="5" type="ORF">HMPREF1091_00449</name>
</gene>
<evidence type="ECO:0000256" key="3">
    <source>
        <dbReference type="ARBA" id="ARBA00022737"/>
    </source>
</evidence>
<organism evidence="5 6">
    <name type="scientific">Atopobium minutum 10063974</name>
    <dbReference type="NCBI Taxonomy" id="997872"/>
    <lineage>
        <taxon>Bacteria</taxon>
        <taxon>Bacillati</taxon>
        <taxon>Actinomycetota</taxon>
        <taxon>Coriobacteriia</taxon>
        <taxon>Coriobacteriales</taxon>
        <taxon>Atopobiaceae</taxon>
        <taxon>Atopobium</taxon>
    </lineage>
</organism>
<evidence type="ECO:0000256" key="4">
    <source>
        <dbReference type="ARBA" id="ARBA00023315"/>
    </source>
</evidence>
<dbReference type="PROSITE" id="PS00101">
    <property type="entry name" value="HEXAPEP_TRANSFERASES"/>
    <property type="match status" value="1"/>
</dbReference>
<evidence type="ECO:0008006" key="7">
    <source>
        <dbReference type="Google" id="ProtNLM"/>
    </source>
</evidence>
<accession>N2BSN6</accession>
<dbReference type="Gene3D" id="2.160.10.10">
    <property type="entry name" value="Hexapeptide repeat proteins"/>
    <property type="match status" value="1"/>
</dbReference>
<dbReference type="GO" id="GO:0016746">
    <property type="term" value="F:acyltransferase activity"/>
    <property type="evidence" value="ECO:0007669"/>
    <property type="project" value="UniProtKB-KW"/>
</dbReference>
<dbReference type="EMBL" id="AGXC01000002">
    <property type="protein sequence ID" value="EMZ41475.1"/>
    <property type="molecule type" value="Genomic_DNA"/>
</dbReference>
<keyword evidence="6" id="KW-1185">Reference proteome</keyword>
<dbReference type="CDD" id="cd03354">
    <property type="entry name" value="LbH_SAT"/>
    <property type="match status" value="1"/>
</dbReference>
<comment type="similarity">
    <text evidence="1">Belongs to the transferase hexapeptide repeat family.</text>
</comment>
<protein>
    <recommendedName>
        <fullName evidence="7">Serine O-acetyltransferase</fullName>
    </recommendedName>
</protein>
<dbReference type="AlphaFoldDB" id="N2BSN6"/>
<keyword evidence="4" id="KW-0012">Acyltransferase</keyword>
<dbReference type="InterPro" id="IPR045304">
    <property type="entry name" value="LbH_SAT"/>
</dbReference>
<dbReference type="RefSeq" id="WP_002563224.1">
    <property type="nucleotide sequence ID" value="NZ_KB822533.1"/>
</dbReference>
<evidence type="ECO:0000313" key="6">
    <source>
        <dbReference type="Proteomes" id="UP000012651"/>
    </source>
</evidence>
<dbReference type="PANTHER" id="PTHR42811">
    <property type="entry name" value="SERINE ACETYLTRANSFERASE"/>
    <property type="match status" value="1"/>
</dbReference>
<dbReference type="InterPro" id="IPR018357">
    <property type="entry name" value="Hexapep_transf_CS"/>
</dbReference>
<sequence>MAWGVVIGSTVIVGDDVLIYQGVTLGASDPHQDGRRHPKLGNGVLVGANAVVLGGIEVGDNVKIGAGAVVVKDVPAGLTVVGVPVHKSQLRDVVEQ</sequence>
<dbReference type="InterPro" id="IPR001451">
    <property type="entry name" value="Hexapep"/>
</dbReference>
<evidence type="ECO:0000256" key="1">
    <source>
        <dbReference type="ARBA" id="ARBA00007274"/>
    </source>
</evidence>
<dbReference type="HOGENOM" id="CLU_051638_17_2_11"/>
<comment type="caution">
    <text evidence="5">The sequence shown here is derived from an EMBL/GenBank/DDBJ whole genome shotgun (WGS) entry which is preliminary data.</text>
</comment>
<evidence type="ECO:0000256" key="2">
    <source>
        <dbReference type="ARBA" id="ARBA00022679"/>
    </source>
</evidence>
<evidence type="ECO:0000313" key="5">
    <source>
        <dbReference type="EMBL" id="EMZ41475.1"/>
    </source>
</evidence>
<keyword evidence="3" id="KW-0677">Repeat</keyword>
<dbReference type="SUPFAM" id="SSF51161">
    <property type="entry name" value="Trimeric LpxA-like enzymes"/>
    <property type="match status" value="1"/>
</dbReference>
<reference evidence="5 6" key="1">
    <citation type="submission" date="2013-03" db="EMBL/GenBank/DDBJ databases">
        <title>The Genome Sequence of Atopobium minutum 10063974.</title>
        <authorList>
            <consortium name="The Broad Institute Genome Sequencing Platform"/>
            <person name="Earl A."/>
            <person name="Ward D."/>
            <person name="Feldgarden M."/>
            <person name="Gevers D."/>
            <person name="Lambert T."/>
            <person name="Marvaud J.-C."/>
            <person name="Courvalin P."/>
            <person name="Walker B."/>
            <person name="Young S.K."/>
            <person name="Zeng Q."/>
            <person name="Gargeya S."/>
            <person name="Fitzgerald M."/>
            <person name="Haas B."/>
            <person name="Abouelleil A."/>
            <person name="Alvarado L."/>
            <person name="Arachchi H.M."/>
            <person name="Berlin A.M."/>
            <person name="Chapman S.B."/>
            <person name="Dewar J."/>
            <person name="Goldberg J."/>
            <person name="Griggs A."/>
            <person name="Gujja S."/>
            <person name="Hansen M."/>
            <person name="Howarth C."/>
            <person name="Imamovic A."/>
            <person name="Larimer J."/>
            <person name="McCowan C."/>
            <person name="Murphy C."/>
            <person name="Neiman D."/>
            <person name="Pearson M."/>
            <person name="Priest M."/>
            <person name="Roberts A."/>
            <person name="Saif S."/>
            <person name="Shea T."/>
            <person name="Sisk P."/>
            <person name="Sykes S."/>
            <person name="Wortman J."/>
            <person name="Nusbaum C."/>
            <person name="Birren B."/>
        </authorList>
    </citation>
    <scope>NUCLEOTIDE SEQUENCE [LARGE SCALE GENOMIC DNA]</scope>
    <source>
        <strain evidence="5 6">10063974</strain>
    </source>
</reference>